<dbReference type="EMBL" id="CP034669">
    <property type="protein sequence ID" value="QAT86808.1"/>
    <property type="molecule type" value="Genomic_DNA"/>
</dbReference>
<protein>
    <submittedName>
        <fullName evidence="1">Putative lipoprotein</fullName>
    </submittedName>
</protein>
<evidence type="ECO:0000313" key="2">
    <source>
        <dbReference type="Proteomes" id="UP000288758"/>
    </source>
</evidence>
<name>A0A410RY97_CORCK</name>
<reference evidence="1 2" key="1">
    <citation type="submission" date="2018-12" db="EMBL/GenBank/DDBJ databases">
        <title>Complete Genome Sequence of the Corallopyronin A producing Myxobacterium Corallococcus coralloides B035.</title>
        <authorList>
            <person name="Bouhired S.M."/>
            <person name="Rupp O."/>
            <person name="Blom J."/>
            <person name="Schaeberle T.F."/>
            <person name="Kehraus S."/>
            <person name="Schiefer A."/>
            <person name="Pfarr K."/>
            <person name="Goesmann A."/>
            <person name="Hoerauf A."/>
            <person name="Koenig G.M."/>
        </authorList>
    </citation>
    <scope>NUCLEOTIDE SEQUENCE [LARGE SCALE GENOMIC DNA]</scope>
    <source>
        <strain evidence="1 2">B035</strain>
    </source>
</reference>
<proteinExistence type="predicted"/>
<gene>
    <name evidence="1" type="ORF">EJ065_5274</name>
</gene>
<dbReference type="AlphaFoldDB" id="A0A410RY97"/>
<evidence type="ECO:0000313" key="1">
    <source>
        <dbReference type="EMBL" id="QAT86808.1"/>
    </source>
</evidence>
<organism evidence="1 2">
    <name type="scientific">Corallococcus coralloides</name>
    <name type="common">Myxococcus coralloides</name>
    <dbReference type="NCBI Taxonomy" id="184914"/>
    <lineage>
        <taxon>Bacteria</taxon>
        <taxon>Pseudomonadati</taxon>
        <taxon>Myxococcota</taxon>
        <taxon>Myxococcia</taxon>
        <taxon>Myxococcales</taxon>
        <taxon>Cystobacterineae</taxon>
        <taxon>Myxococcaceae</taxon>
        <taxon>Corallococcus</taxon>
    </lineage>
</organism>
<accession>A0A410RY97</accession>
<sequence length="105" mass="11026">MTLGMLMLGGCTVPGDDEVSLRRFCSNTGRDFQDATFRLTDPAACDRGMAVEVRSGNASPGCVQVSLQDGDKRLLASIQLLGPTQVTPTTPKQIAAPGAWSLTSP</sequence>
<keyword evidence="1" id="KW-0449">Lipoprotein</keyword>
<dbReference type="Proteomes" id="UP000288758">
    <property type="component" value="Chromosome"/>
</dbReference>